<gene>
    <name evidence="2" type="ORF">SDC9_205867</name>
</gene>
<evidence type="ECO:0000313" key="2">
    <source>
        <dbReference type="EMBL" id="MPN58166.1"/>
    </source>
</evidence>
<organism evidence="2">
    <name type="scientific">bioreactor metagenome</name>
    <dbReference type="NCBI Taxonomy" id="1076179"/>
    <lineage>
        <taxon>unclassified sequences</taxon>
        <taxon>metagenomes</taxon>
        <taxon>ecological metagenomes</taxon>
    </lineage>
</organism>
<dbReference type="EMBL" id="VSSQ01130567">
    <property type="protein sequence ID" value="MPN58166.1"/>
    <property type="molecule type" value="Genomic_DNA"/>
</dbReference>
<evidence type="ECO:0000256" key="1">
    <source>
        <dbReference type="SAM" id="MobiDB-lite"/>
    </source>
</evidence>
<name>A0A645J3Z2_9ZZZZ</name>
<accession>A0A645J3Z2</accession>
<feature type="region of interest" description="Disordered" evidence="1">
    <location>
        <begin position="1"/>
        <end position="21"/>
    </location>
</feature>
<dbReference type="AlphaFoldDB" id="A0A645J3Z2"/>
<proteinExistence type="predicted"/>
<reference evidence="2" key="1">
    <citation type="submission" date="2019-08" db="EMBL/GenBank/DDBJ databases">
        <authorList>
            <person name="Kucharzyk K."/>
            <person name="Murdoch R.W."/>
            <person name="Higgins S."/>
            <person name="Loffler F."/>
        </authorList>
    </citation>
    <scope>NUCLEOTIDE SEQUENCE</scope>
</reference>
<sequence length="136" mass="14388">MSSLTSASRGMEAASVRQVRPSIRPMARTGIHSGGFSLYRGGSIFTEPRMSTSPGSTVAPSTTAASPDQTSIWVTIPGASATMSPKVLSSTISGFATFSRTTTWALIPWRFTVIQAKSSRWSMASLEISRTESPGP</sequence>
<feature type="compositionally biased region" description="Polar residues" evidence="1">
    <location>
        <begin position="49"/>
        <end position="67"/>
    </location>
</feature>
<feature type="region of interest" description="Disordered" evidence="1">
    <location>
        <begin position="47"/>
        <end position="67"/>
    </location>
</feature>
<protein>
    <submittedName>
        <fullName evidence="2">Uncharacterized protein</fullName>
    </submittedName>
</protein>
<comment type="caution">
    <text evidence="2">The sequence shown here is derived from an EMBL/GenBank/DDBJ whole genome shotgun (WGS) entry which is preliminary data.</text>
</comment>